<dbReference type="AlphaFoldDB" id="A0A023G0S4"/>
<evidence type="ECO:0000256" key="1">
    <source>
        <dbReference type="SAM" id="SignalP"/>
    </source>
</evidence>
<name>A0A023G0S4_AMBTT</name>
<protein>
    <submittedName>
        <fullName evidence="2">Putative secreted protein</fullName>
    </submittedName>
</protein>
<evidence type="ECO:0000313" key="2">
    <source>
        <dbReference type="EMBL" id="JAC27392.1"/>
    </source>
</evidence>
<sequence>MMQYLASLVVLSLLAMPTAQPHAQPHLGVSSEACQLPESVGSPANQVQVLGRGKVMEISVAKTSLPASCHKNASTL</sequence>
<feature type="chain" id="PRO_5001515929" evidence="1">
    <location>
        <begin position="24"/>
        <end position="76"/>
    </location>
</feature>
<accession>A0A023G0S4</accession>
<dbReference type="EMBL" id="GBBM01008026">
    <property type="protein sequence ID" value="JAC27392.1"/>
    <property type="molecule type" value="mRNA"/>
</dbReference>
<feature type="signal peptide" evidence="1">
    <location>
        <begin position="1"/>
        <end position="23"/>
    </location>
</feature>
<organism evidence="2">
    <name type="scientific">Amblyomma triste</name>
    <name type="common">Neotropical tick</name>
    <dbReference type="NCBI Taxonomy" id="251400"/>
    <lineage>
        <taxon>Eukaryota</taxon>
        <taxon>Metazoa</taxon>
        <taxon>Ecdysozoa</taxon>
        <taxon>Arthropoda</taxon>
        <taxon>Chelicerata</taxon>
        <taxon>Arachnida</taxon>
        <taxon>Acari</taxon>
        <taxon>Parasitiformes</taxon>
        <taxon>Ixodida</taxon>
        <taxon>Ixodoidea</taxon>
        <taxon>Ixodidae</taxon>
        <taxon>Amblyomminae</taxon>
        <taxon>Amblyomma</taxon>
    </lineage>
</organism>
<reference evidence="2" key="1">
    <citation type="submission" date="2014-03" db="EMBL/GenBank/DDBJ databases">
        <title>The sialotranscriptome of Amblyomma triste, Amblyomma parvum and Amblyomma cajennense ticks, uncovered by 454-based RNA-seq.</title>
        <authorList>
            <person name="Garcia G.R."/>
            <person name="Gardinassi L.G."/>
            <person name="Ribeiro J.M."/>
            <person name="Anatriello E."/>
            <person name="Ferreira B.R."/>
            <person name="Moreira H.N."/>
            <person name="Mafra C."/>
            <person name="Olegario M.M."/>
            <person name="Szabo P.J."/>
            <person name="Miranda-Santos I.K."/>
            <person name="Maruyama S.R."/>
        </authorList>
    </citation>
    <scope>NUCLEOTIDE SEQUENCE</scope>
    <source>
        <strain evidence="2">Mato Grasso do Sul</strain>
        <tissue evidence="2">Salivary glands</tissue>
    </source>
</reference>
<keyword evidence="1" id="KW-0732">Signal</keyword>
<proteinExistence type="evidence at transcript level"/>